<dbReference type="GO" id="GO:0005886">
    <property type="term" value="C:plasma membrane"/>
    <property type="evidence" value="ECO:0007669"/>
    <property type="project" value="TreeGrafter"/>
</dbReference>
<evidence type="ECO:0000256" key="6">
    <source>
        <dbReference type="ARBA" id="ARBA00022741"/>
    </source>
</evidence>
<dbReference type="InterPro" id="IPR001054">
    <property type="entry name" value="A/G_cyclase"/>
</dbReference>
<keyword evidence="5" id="KW-0479">Metal-binding</keyword>
<dbReference type="GO" id="GO:0035556">
    <property type="term" value="P:intracellular signal transduction"/>
    <property type="evidence" value="ECO:0007669"/>
    <property type="project" value="InterPro"/>
</dbReference>
<evidence type="ECO:0000256" key="4">
    <source>
        <dbReference type="ARBA" id="ARBA00022692"/>
    </source>
</evidence>
<feature type="transmembrane region" description="Helical" evidence="12">
    <location>
        <begin position="197"/>
        <end position="216"/>
    </location>
</feature>
<dbReference type="PROSITE" id="PS50125">
    <property type="entry name" value="GUANYLATE_CYCLASE_2"/>
    <property type="match status" value="1"/>
</dbReference>
<feature type="transmembrane region" description="Helical" evidence="12">
    <location>
        <begin position="257"/>
        <end position="275"/>
    </location>
</feature>
<evidence type="ECO:0000259" key="13">
    <source>
        <dbReference type="PROSITE" id="PS50125"/>
    </source>
</evidence>
<evidence type="ECO:0000313" key="15">
    <source>
        <dbReference type="Proteomes" id="UP000801492"/>
    </source>
</evidence>
<comment type="subcellular location">
    <subcellularLocation>
        <location evidence="2">Membrane</location>
        <topology evidence="2">Multi-pass membrane protein</topology>
    </subcellularLocation>
</comment>
<dbReference type="EC" id="4.6.1.1" evidence="3"/>
<dbReference type="PANTHER" id="PTHR45627">
    <property type="entry name" value="ADENYLATE CYCLASE TYPE 1"/>
    <property type="match status" value="1"/>
</dbReference>
<feature type="domain" description="Guanylate cyclase" evidence="13">
    <location>
        <begin position="434"/>
        <end position="471"/>
    </location>
</feature>
<evidence type="ECO:0000256" key="9">
    <source>
        <dbReference type="ARBA" id="ARBA00022989"/>
    </source>
</evidence>
<dbReference type="Pfam" id="PF16214">
    <property type="entry name" value="AC_N"/>
    <property type="match status" value="1"/>
</dbReference>
<dbReference type="SUPFAM" id="SSF55073">
    <property type="entry name" value="Nucleotide cyclase"/>
    <property type="match status" value="1"/>
</dbReference>
<keyword evidence="15" id="KW-1185">Reference proteome</keyword>
<evidence type="ECO:0000256" key="1">
    <source>
        <dbReference type="ARBA" id="ARBA00001593"/>
    </source>
</evidence>
<feature type="transmembrane region" description="Helical" evidence="12">
    <location>
        <begin position="346"/>
        <end position="363"/>
    </location>
</feature>
<comment type="catalytic activity">
    <reaction evidence="1">
        <text>ATP = 3',5'-cyclic AMP + diphosphate</text>
        <dbReference type="Rhea" id="RHEA:15389"/>
        <dbReference type="ChEBI" id="CHEBI:30616"/>
        <dbReference type="ChEBI" id="CHEBI:33019"/>
        <dbReference type="ChEBI" id="CHEBI:58165"/>
        <dbReference type="EC" id="4.6.1.1"/>
    </reaction>
</comment>
<dbReference type="Proteomes" id="UP000801492">
    <property type="component" value="Unassembled WGS sequence"/>
</dbReference>
<keyword evidence="9 12" id="KW-1133">Transmembrane helix</keyword>
<evidence type="ECO:0000313" key="14">
    <source>
        <dbReference type="EMBL" id="KAF2879850.1"/>
    </source>
</evidence>
<keyword evidence="7" id="KW-0067">ATP-binding</keyword>
<sequence>MSSLLYSGIESWLDEEQNMKKKQIDEMKNTALPNPKALWANAVKKISALREAKPTFASVALKAMEAKEILKNLQNNHTPDIQPSVQQRQAETPTNNCNHTVDIDNTVTLRNGKNGRQQSFTDDLMDMHGRTSFEYNNDSFSRDEDSFTEMQADLDYVFKRGLMYKGIYWPSLTNSFHSKHLEMAYLRYSHRQRQKSLIIVNIVDLLLKVALAVLWASENKNKQIKHSSEPIIWSVCCMAANIAVCILGWWRCFANNYLHWAAVCTWLLLNVQSFIGKGIGFSVREDLVWYVLFTIFVPYAMLPLPLRWCMISGCVSSIGHIVVATIEMYKTEDDTDDDQNCRTKRIVANALLYAAVNFAGMYTKYLTDRSQRKAFLETHRSMETRYRTQAENDRQEKLLLSEMIRDIAREEERGGTFQPHQFHKIYIHRYENVSILFADIKGFTALASQCSAQELVKILNELFARFDKLAT</sequence>
<dbReference type="Gene3D" id="3.30.70.1230">
    <property type="entry name" value="Nucleotide cyclase"/>
    <property type="match status" value="1"/>
</dbReference>
<dbReference type="GO" id="GO:0004016">
    <property type="term" value="F:adenylate cyclase activity"/>
    <property type="evidence" value="ECO:0007669"/>
    <property type="project" value="UniProtKB-EC"/>
</dbReference>
<name>A0A8K0CA02_IGNLU</name>
<keyword evidence="8" id="KW-0460">Magnesium</keyword>
<feature type="transmembrane region" description="Helical" evidence="12">
    <location>
        <begin position="231"/>
        <end position="250"/>
    </location>
</feature>
<evidence type="ECO:0000256" key="2">
    <source>
        <dbReference type="ARBA" id="ARBA00004141"/>
    </source>
</evidence>
<evidence type="ECO:0000256" key="3">
    <source>
        <dbReference type="ARBA" id="ARBA00012201"/>
    </source>
</evidence>
<keyword evidence="10 12" id="KW-0472">Membrane</keyword>
<evidence type="ECO:0000256" key="5">
    <source>
        <dbReference type="ARBA" id="ARBA00022723"/>
    </source>
</evidence>
<evidence type="ECO:0000256" key="11">
    <source>
        <dbReference type="ARBA" id="ARBA00023239"/>
    </source>
</evidence>
<dbReference type="EMBL" id="VTPC01091064">
    <property type="protein sequence ID" value="KAF2879850.1"/>
    <property type="molecule type" value="Genomic_DNA"/>
</dbReference>
<comment type="caution">
    <text evidence="14">The sequence shown here is derived from an EMBL/GenBank/DDBJ whole genome shotgun (WGS) entry which is preliminary data.</text>
</comment>
<evidence type="ECO:0000256" key="8">
    <source>
        <dbReference type="ARBA" id="ARBA00022842"/>
    </source>
</evidence>
<dbReference type="OrthoDB" id="2107370at2759"/>
<keyword evidence="4 12" id="KW-0812">Transmembrane</keyword>
<dbReference type="InterPro" id="IPR032628">
    <property type="entry name" value="AC_N"/>
</dbReference>
<dbReference type="GO" id="GO:0046872">
    <property type="term" value="F:metal ion binding"/>
    <property type="evidence" value="ECO:0007669"/>
    <property type="project" value="UniProtKB-KW"/>
</dbReference>
<dbReference type="GO" id="GO:0005524">
    <property type="term" value="F:ATP binding"/>
    <property type="evidence" value="ECO:0007669"/>
    <property type="project" value="UniProtKB-KW"/>
</dbReference>
<dbReference type="Pfam" id="PF00211">
    <property type="entry name" value="Guanylate_cyc"/>
    <property type="match status" value="1"/>
</dbReference>
<feature type="non-terminal residue" evidence="14">
    <location>
        <position position="471"/>
    </location>
</feature>
<accession>A0A8K0CA02</accession>
<keyword evidence="11" id="KW-0456">Lyase</keyword>
<keyword evidence="6" id="KW-0547">Nucleotide-binding</keyword>
<reference evidence="14" key="1">
    <citation type="submission" date="2019-08" db="EMBL/GenBank/DDBJ databases">
        <title>The genome of the North American firefly Photinus pyralis.</title>
        <authorList>
            <consortium name="Photinus pyralis genome working group"/>
            <person name="Fallon T.R."/>
            <person name="Sander Lower S.E."/>
            <person name="Weng J.-K."/>
        </authorList>
    </citation>
    <scope>NUCLEOTIDE SEQUENCE</scope>
    <source>
        <strain evidence="14">TRF0915ILg1</strain>
        <tissue evidence="14">Whole body</tissue>
    </source>
</reference>
<dbReference type="PANTHER" id="PTHR45627:SF1">
    <property type="entry name" value="ADENYLATE CYCLASE TYPE 8"/>
    <property type="match status" value="1"/>
</dbReference>
<proteinExistence type="predicted"/>
<evidence type="ECO:0000256" key="10">
    <source>
        <dbReference type="ARBA" id="ARBA00023136"/>
    </source>
</evidence>
<organism evidence="14 15">
    <name type="scientific">Ignelater luminosus</name>
    <name type="common">Cucubano</name>
    <name type="synonym">Pyrophorus luminosus</name>
    <dbReference type="NCBI Taxonomy" id="2038154"/>
    <lineage>
        <taxon>Eukaryota</taxon>
        <taxon>Metazoa</taxon>
        <taxon>Ecdysozoa</taxon>
        <taxon>Arthropoda</taxon>
        <taxon>Hexapoda</taxon>
        <taxon>Insecta</taxon>
        <taxon>Pterygota</taxon>
        <taxon>Neoptera</taxon>
        <taxon>Endopterygota</taxon>
        <taxon>Coleoptera</taxon>
        <taxon>Polyphaga</taxon>
        <taxon>Elateriformia</taxon>
        <taxon>Elateroidea</taxon>
        <taxon>Elateridae</taxon>
        <taxon>Agrypninae</taxon>
        <taxon>Pyrophorini</taxon>
        <taxon>Ignelater</taxon>
    </lineage>
</organism>
<dbReference type="GO" id="GO:0007189">
    <property type="term" value="P:adenylate cyclase-activating G protein-coupled receptor signaling pathway"/>
    <property type="evidence" value="ECO:0007669"/>
    <property type="project" value="TreeGrafter"/>
</dbReference>
<feature type="transmembrane region" description="Helical" evidence="12">
    <location>
        <begin position="287"/>
        <end position="302"/>
    </location>
</feature>
<dbReference type="AlphaFoldDB" id="A0A8K0CA02"/>
<evidence type="ECO:0000256" key="7">
    <source>
        <dbReference type="ARBA" id="ARBA00022840"/>
    </source>
</evidence>
<dbReference type="GO" id="GO:0006171">
    <property type="term" value="P:cAMP biosynthetic process"/>
    <property type="evidence" value="ECO:0007669"/>
    <property type="project" value="TreeGrafter"/>
</dbReference>
<gene>
    <name evidence="14" type="ORF">ILUMI_26307</name>
</gene>
<protein>
    <recommendedName>
        <fullName evidence="3">adenylate cyclase</fullName>
        <ecNumber evidence="3">4.6.1.1</ecNumber>
    </recommendedName>
</protein>
<dbReference type="InterPro" id="IPR029787">
    <property type="entry name" value="Nucleotide_cyclase"/>
</dbReference>
<evidence type="ECO:0000256" key="12">
    <source>
        <dbReference type="SAM" id="Phobius"/>
    </source>
</evidence>